<dbReference type="Gene3D" id="3.40.630.30">
    <property type="match status" value="1"/>
</dbReference>
<dbReference type="PANTHER" id="PTHR31435:SF9">
    <property type="entry name" value="PROTEIN NATD1"/>
    <property type="match status" value="1"/>
</dbReference>
<dbReference type="Proteomes" id="UP000028488">
    <property type="component" value="Chromosome"/>
</dbReference>
<dbReference type="InterPro" id="IPR016181">
    <property type="entry name" value="Acyl_CoA_acyltransferase"/>
</dbReference>
<dbReference type="RefSeq" id="WP_128641774.1">
    <property type="nucleotide sequence ID" value="NZ_CP008947.1"/>
</dbReference>
<accession>A0A076ETU4</accession>
<dbReference type="PANTHER" id="PTHR31435">
    <property type="entry name" value="PROTEIN NATD1"/>
    <property type="match status" value="1"/>
</dbReference>
<organism evidence="2 3">
    <name type="scientific">Rhodococcus opacus</name>
    <name type="common">Nocardia opaca</name>
    <dbReference type="NCBI Taxonomy" id="37919"/>
    <lineage>
        <taxon>Bacteria</taxon>
        <taxon>Bacillati</taxon>
        <taxon>Actinomycetota</taxon>
        <taxon>Actinomycetes</taxon>
        <taxon>Mycobacteriales</taxon>
        <taxon>Nocardiaceae</taxon>
        <taxon>Rhodococcus</taxon>
    </lineage>
</organism>
<evidence type="ECO:0000259" key="1">
    <source>
        <dbReference type="PROSITE" id="PS51729"/>
    </source>
</evidence>
<dbReference type="PROSITE" id="PS51729">
    <property type="entry name" value="GNAT_YJDJ"/>
    <property type="match status" value="1"/>
</dbReference>
<dbReference type="AlphaFoldDB" id="A0A076ETU4"/>
<evidence type="ECO:0000313" key="2">
    <source>
        <dbReference type="EMBL" id="AII09555.1"/>
    </source>
</evidence>
<name>A0A076ETU4_RHOOP</name>
<dbReference type="EMBL" id="CP008947">
    <property type="protein sequence ID" value="AII09555.1"/>
    <property type="molecule type" value="Genomic_DNA"/>
</dbReference>
<dbReference type="CDD" id="cd04301">
    <property type="entry name" value="NAT_SF"/>
    <property type="match status" value="1"/>
</dbReference>
<gene>
    <name evidence="2" type="ORF">EP51_34910</name>
</gene>
<dbReference type="Pfam" id="PF14542">
    <property type="entry name" value="Acetyltransf_CG"/>
    <property type="match status" value="1"/>
</dbReference>
<dbReference type="InterPro" id="IPR031165">
    <property type="entry name" value="GNAT_YJDJ"/>
</dbReference>
<sequence length="91" mass="10165">MAATVEHDVSESRFEIYLDGQLAGYADYFERNGARDFHHTVTYPQFRGQGLAAEVVKAALDDTKSRGLTVIPSCSYVEKYIAENPSYAELI</sequence>
<dbReference type="eggNOG" id="COG2388">
    <property type="taxonomic scope" value="Bacteria"/>
</dbReference>
<protein>
    <submittedName>
        <fullName evidence="2">GNAT family acetyltraansferase</fullName>
    </submittedName>
</protein>
<reference evidence="2 3" key="1">
    <citation type="submission" date="2014-07" db="EMBL/GenBank/DDBJ databases">
        <title>Genome Sequence of Rhodococcus opacus Strain R7, a Biodegrader of Mono- and Polycyclic Aromatic Hydrocarbons.</title>
        <authorList>
            <person name="Di Gennaro P."/>
            <person name="Zampolli J."/>
            <person name="Presti I."/>
            <person name="Cappelletti M."/>
            <person name="D'Ursi P."/>
            <person name="Orro A."/>
            <person name="Mezzelani A."/>
            <person name="Milanesi L."/>
        </authorList>
    </citation>
    <scope>NUCLEOTIDE SEQUENCE [LARGE SCALE GENOMIC DNA]</scope>
    <source>
        <strain evidence="2 3">R7</strain>
    </source>
</reference>
<feature type="domain" description="N-acetyltransferase" evidence="1">
    <location>
        <begin position="6"/>
        <end position="91"/>
    </location>
</feature>
<dbReference type="SUPFAM" id="SSF55729">
    <property type="entry name" value="Acyl-CoA N-acyltransferases (Nat)"/>
    <property type="match status" value="1"/>
</dbReference>
<evidence type="ECO:0000313" key="3">
    <source>
        <dbReference type="Proteomes" id="UP000028488"/>
    </source>
</evidence>
<dbReference type="InterPro" id="IPR045057">
    <property type="entry name" value="Gcn5-rel_NAT"/>
</dbReference>
<proteinExistence type="predicted"/>